<dbReference type="Pfam" id="PF08241">
    <property type="entry name" value="Methyltransf_11"/>
    <property type="match status" value="1"/>
</dbReference>
<dbReference type="Gene3D" id="3.40.50.150">
    <property type="entry name" value="Vaccinia Virus protein VP39"/>
    <property type="match status" value="1"/>
</dbReference>
<comment type="similarity">
    <text evidence="1">Belongs to the class I-like SAM-binding methyltransferase superfamily. MPBQ/MBSQ MT family.</text>
</comment>
<dbReference type="Proteomes" id="UP001154282">
    <property type="component" value="Unassembled WGS sequence"/>
</dbReference>
<organism evidence="4 5">
    <name type="scientific">Linum tenue</name>
    <dbReference type="NCBI Taxonomy" id="586396"/>
    <lineage>
        <taxon>Eukaryota</taxon>
        <taxon>Viridiplantae</taxon>
        <taxon>Streptophyta</taxon>
        <taxon>Embryophyta</taxon>
        <taxon>Tracheophyta</taxon>
        <taxon>Spermatophyta</taxon>
        <taxon>Magnoliopsida</taxon>
        <taxon>eudicotyledons</taxon>
        <taxon>Gunneridae</taxon>
        <taxon>Pentapetalae</taxon>
        <taxon>rosids</taxon>
        <taxon>fabids</taxon>
        <taxon>Malpighiales</taxon>
        <taxon>Linaceae</taxon>
        <taxon>Linum</taxon>
    </lineage>
</organism>
<dbReference type="PANTHER" id="PTHR44516:SF4">
    <property type="entry name" value="2-METHYL-6-PHYTYL-1,4-HYDROQUINONE METHYLTRANSFERASE, CHLOROPLASTIC"/>
    <property type="match status" value="1"/>
</dbReference>
<dbReference type="GO" id="GO:0051741">
    <property type="term" value="F:2-methyl-6-phytyl-1,4-benzoquinone methyltransferase activity"/>
    <property type="evidence" value="ECO:0007669"/>
    <property type="project" value="InterPro"/>
</dbReference>
<feature type="region of interest" description="SAM motif III" evidence="1">
    <location>
        <begin position="148"/>
        <end position="161"/>
    </location>
</feature>
<dbReference type="SUPFAM" id="SSF53335">
    <property type="entry name" value="S-adenosyl-L-methionine-dependent methyltransferases"/>
    <property type="match status" value="1"/>
</dbReference>
<keyword evidence="5" id="KW-1185">Reference proteome</keyword>
<dbReference type="InterPro" id="IPR029063">
    <property type="entry name" value="SAM-dependent_MTases_sf"/>
</dbReference>
<dbReference type="InterPro" id="IPR031164">
    <property type="entry name" value="SAM_MPBQ_MSBQ_MT"/>
</dbReference>
<keyword evidence="2" id="KW-0472">Membrane</keyword>
<dbReference type="InterPro" id="IPR044649">
    <property type="entry name" value="MPBQ/MSBQ_MT"/>
</dbReference>
<evidence type="ECO:0000256" key="1">
    <source>
        <dbReference type="PROSITE-ProRule" id="PRU01069"/>
    </source>
</evidence>
<proteinExistence type="inferred from homology"/>
<dbReference type="PROSITE" id="PS51734">
    <property type="entry name" value="SAM_MPBQ_MSBQ_MT"/>
    <property type="match status" value="1"/>
</dbReference>
<feature type="transmembrane region" description="Helical" evidence="2">
    <location>
        <begin position="251"/>
        <end position="274"/>
    </location>
</feature>
<evidence type="ECO:0000313" key="5">
    <source>
        <dbReference type="Proteomes" id="UP001154282"/>
    </source>
</evidence>
<keyword evidence="2" id="KW-1133">Transmembrane helix</keyword>
<dbReference type="EMBL" id="CAMGYJ010000010">
    <property type="protein sequence ID" value="CAI0552153.1"/>
    <property type="molecule type" value="Genomic_DNA"/>
</dbReference>
<keyword evidence="2" id="KW-0812">Transmembrane</keyword>
<feature type="region of interest" description="SAM motif I" evidence="1">
    <location>
        <begin position="62"/>
        <end position="71"/>
    </location>
</feature>
<dbReference type="PANTHER" id="PTHR44516">
    <property type="entry name" value="2-METHYL-6-PHYTYL-1,4-HYDROQUINONE METHYLTRANSFERASE, CHLOROPLASTIC"/>
    <property type="match status" value="1"/>
</dbReference>
<gene>
    <name evidence="4" type="ORF">LITE_LOCUS46283</name>
</gene>
<feature type="domain" description="MPBQ/MBSQ family SAM-binding methyltransferase profile" evidence="3">
    <location>
        <begin position="13"/>
        <end position="222"/>
    </location>
</feature>
<keyword evidence="1" id="KW-0949">S-adenosyl-L-methionine</keyword>
<keyword evidence="1" id="KW-0489">Methyltransferase</keyword>
<protein>
    <recommendedName>
        <fullName evidence="3">MPBQ/MBSQ family SAM-binding methyltransferase profile domain-containing protein</fullName>
    </recommendedName>
</protein>
<evidence type="ECO:0000313" key="4">
    <source>
        <dbReference type="EMBL" id="CAI0552153.1"/>
    </source>
</evidence>
<evidence type="ECO:0000256" key="2">
    <source>
        <dbReference type="SAM" id="Phobius"/>
    </source>
</evidence>
<comment type="caution">
    <text evidence="4">The sequence shown here is derived from an EMBL/GenBank/DDBJ whole genome shotgun (WGS) entry which is preliminary data.</text>
</comment>
<dbReference type="CDD" id="cd02440">
    <property type="entry name" value="AdoMet_MTases"/>
    <property type="match status" value="1"/>
</dbReference>
<dbReference type="GO" id="GO:0032259">
    <property type="term" value="P:methylation"/>
    <property type="evidence" value="ECO:0007669"/>
    <property type="project" value="UniProtKB-UniRule"/>
</dbReference>
<name>A0AAV0R723_9ROSI</name>
<evidence type="ECO:0000259" key="3">
    <source>
        <dbReference type="PROSITE" id="PS51734"/>
    </source>
</evidence>
<reference evidence="4" key="1">
    <citation type="submission" date="2022-08" db="EMBL/GenBank/DDBJ databases">
        <authorList>
            <person name="Gutierrez-Valencia J."/>
        </authorList>
    </citation>
    <scope>NUCLEOTIDE SEQUENCE</scope>
</reference>
<dbReference type="InterPro" id="IPR013216">
    <property type="entry name" value="Methyltransf_11"/>
</dbReference>
<keyword evidence="1" id="KW-0808">Transferase</keyword>
<feature type="region of interest" description="SAM motif II" evidence="1">
    <location>
        <begin position="107"/>
        <end position="120"/>
    </location>
</feature>
<sequence length="285" mass="32356">MAPSASRPASQLRFIQHKQEAFWFYRFISILYDQVLNPCQYTVAMREDALEAADLSDRSMVVVDVGGGTGFTTMGIVKRVDAKNVTVLDQSPHQLVKAMQKEALKECRFLLGDVEDLPFQTDYADRYTSAGSIEYWPEPQRGIREAYRVLKQGGKACLIGPVYPTFWLSRFFGDAWMLFLKEEEYIEWFTKAGFEDVQLKRIGPKWYRGARRYGLVIGCAVTGVKPVPGDSPLQLGLKAEDVSRPASPFVFLMRFVLGTMAAIYYLLVPIYMWIKDVIVPGCMPI</sequence>
<accession>A0AAV0R723</accession>
<dbReference type="AlphaFoldDB" id="A0AAV0R723"/>